<keyword evidence="1" id="KW-0812">Transmembrane</keyword>
<dbReference type="AlphaFoldDB" id="A0A089LML3"/>
<keyword evidence="3" id="KW-1185">Reference proteome</keyword>
<proteinExistence type="predicted"/>
<dbReference type="Proteomes" id="UP000029507">
    <property type="component" value="Chromosome"/>
</dbReference>
<evidence type="ECO:0000313" key="2">
    <source>
        <dbReference type="EMBL" id="AIQ62786.1"/>
    </source>
</evidence>
<keyword evidence="1" id="KW-1133">Transmembrane helix</keyword>
<keyword evidence="1" id="KW-0472">Membrane</keyword>
<evidence type="ECO:0000313" key="3">
    <source>
        <dbReference type="Proteomes" id="UP000029507"/>
    </source>
</evidence>
<protein>
    <submittedName>
        <fullName evidence="2">Uncharacterized protein</fullName>
    </submittedName>
</protein>
<evidence type="ECO:0000256" key="1">
    <source>
        <dbReference type="SAM" id="Phobius"/>
    </source>
</evidence>
<feature type="transmembrane region" description="Helical" evidence="1">
    <location>
        <begin position="51"/>
        <end position="76"/>
    </location>
</feature>
<dbReference type="HOGENOM" id="CLU_1766183_0_0_9"/>
<gene>
    <name evidence="2" type="ORF">PSTEL_06400</name>
</gene>
<dbReference type="KEGG" id="pste:PSTEL_06400"/>
<dbReference type="OrthoDB" id="1952761at2"/>
<name>A0A089LML3_9BACL</name>
<organism evidence="2 3">
    <name type="scientific">Paenibacillus stellifer</name>
    <dbReference type="NCBI Taxonomy" id="169760"/>
    <lineage>
        <taxon>Bacteria</taxon>
        <taxon>Bacillati</taxon>
        <taxon>Bacillota</taxon>
        <taxon>Bacilli</taxon>
        <taxon>Bacillales</taxon>
        <taxon>Paenibacillaceae</taxon>
        <taxon>Paenibacillus</taxon>
    </lineage>
</organism>
<dbReference type="EMBL" id="CP009286">
    <property type="protein sequence ID" value="AIQ62786.1"/>
    <property type="molecule type" value="Genomic_DNA"/>
</dbReference>
<reference evidence="2 3" key="1">
    <citation type="submission" date="2014-08" db="EMBL/GenBank/DDBJ databases">
        <title>Comparative genomics of the Paenibacillus odorifer group.</title>
        <authorList>
            <person name="den Bakker H.C."/>
            <person name="Tsai Y.-C."/>
            <person name="Martin N."/>
            <person name="Korlach J."/>
            <person name="Wiedmann M."/>
        </authorList>
    </citation>
    <scope>NUCLEOTIDE SEQUENCE [LARGE SCALE GENOMIC DNA]</scope>
    <source>
        <strain evidence="2 3">DSM 14472</strain>
    </source>
</reference>
<sequence>MAFTKEYTATLTLSLDSVRKTERAQRVIYDSGLVSPNQNTLATGLSYSASILGIVFFLSTPASLAAGVVSLVSSLVENDKAVLQSMVYSGYWNLGYLEDFLVDNPNYDLIEVTLPFIEYETKGVRFITGKGVVNRVHSTSGGWTLLILDNKRTLSKRVSSCYLISNF</sequence>
<accession>A0A089LML3</accession>
<dbReference type="RefSeq" id="WP_038694193.1">
    <property type="nucleotide sequence ID" value="NZ_CP009286.1"/>
</dbReference>